<dbReference type="EMBL" id="FCOE02000009">
    <property type="protein sequence ID" value="SAK66265.1"/>
    <property type="molecule type" value="Genomic_DNA"/>
</dbReference>
<dbReference type="Proteomes" id="UP000054911">
    <property type="component" value="Unassembled WGS sequence"/>
</dbReference>
<reference evidence="1" key="1">
    <citation type="submission" date="2016-01" db="EMBL/GenBank/DDBJ databases">
        <authorList>
            <person name="Peeters C."/>
        </authorList>
    </citation>
    <scope>NUCLEOTIDE SEQUENCE [LARGE SCALE GENOMIC DNA]</scope>
    <source>
        <strain evidence="1">LMG 29323</strain>
    </source>
</reference>
<evidence type="ECO:0000313" key="1">
    <source>
        <dbReference type="EMBL" id="SAK66265.1"/>
    </source>
</evidence>
<gene>
    <name evidence="1" type="ORF">AWB80_03148</name>
</gene>
<keyword evidence="2" id="KW-1185">Reference proteome</keyword>
<accession>A0A158B843</accession>
<dbReference type="AlphaFoldDB" id="A0A158B843"/>
<name>A0A158B843_9BURK</name>
<protein>
    <submittedName>
        <fullName evidence="1">Uncharacterized protein</fullName>
    </submittedName>
</protein>
<evidence type="ECO:0000313" key="2">
    <source>
        <dbReference type="Proteomes" id="UP000054911"/>
    </source>
</evidence>
<proteinExistence type="predicted"/>
<sequence>MLLFSRSVVVSLSFLTDQTDAGLQCRFTHNIDQENHNE</sequence>
<comment type="caution">
    <text evidence="1">The sequence shown here is derived from an EMBL/GenBank/DDBJ whole genome shotgun (WGS) entry which is preliminary data.</text>
</comment>
<organism evidence="1 2">
    <name type="scientific">Caballeronia pedi</name>
    <dbReference type="NCBI Taxonomy" id="1777141"/>
    <lineage>
        <taxon>Bacteria</taxon>
        <taxon>Pseudomonadati</taxon>
        <taxon>Pseudomonadota</taxon>
        <taxon>Betaproteobacteria</taxon>
        <taxon>Burkholderiales</taxon>
        <taxon>Burkholderiaceae</taxon>
        <taxon>Caballeronia</taxon>
    </lineage>
</organism>